<sequence length="246" mass="26955">MGHQHGIANEQEGGTLQEVDIHRGSSELHTDKTAKAELVEKIEQLKVALLRKHEEAKHIARQLEVCSEKLLSIRGESSPTIQSRQRHTMVSSRSNLHLTPAVLEAMDQKAGLPRRGLDTYTSSNVSSISGYSARSMPVPRSRNMHARSARATALANVNNMSVSSYASNLSNTSARRGQSPRGSALRNLTKRYNYMPQRYEATTINASEAGATSLSSRGAVISRVELRVTRLLPKATVLASDITTLR</sequence>
<name>A0ACC0VS24_9STRA</name>
<dbReference type="EMBL" id="CM047587">
    <property type="protein sequence ID" value="KAI9908271.1"/>
    <property type="molecule type" value="Genomic_DNA"/>
</dbReference>
<accession>A0ACC0VS24</accession>
<protein>
    <submittedName>
        <fullName evidence="1">Uncharacterized protein</fullName>
    </submittedName>
</protein>
<reference evidence="1 2" key="1">
    <citation type="journal article" date="2022" name="bioRxiv">
        <title>The genome of the oomycete Peronosclerospora sorghi, a cosmopolitan pathogen of maize and sorghum, is inflated with dispersed pseudogenes.</title>
        <authorList>
            <person name="Fletcher K."/>
            <person name="Martin F."/>
            <person name="Isakeit T."/>
            <person name="Cavanaugh K."/>
            <person name="Magill C."/>
            <person name="Michelmore R."/>
        </authorList>
    </citation>
    <scope>NUCLEOTIDE SEQUENCE [LARGE SCALE GENOMIC DNA]</scope>
    <source>
        <strain evidence="1">P6</strain>
    </source>
</reference>
<comment type="caution">
    <text evidence="1">The sequence shown here is derived from an EMBL/GenBank/DDBJ whole genome shotgun (WGS) entry which is preliminary data.</text>
</comment>
<organism evidence="1 2">
    <name type="scientific">Peronosclerospora sorghi</name>
    <dbReference type="NCBI Taxonomy" id="230839"/>
    <lineage>
        <taxon>Eukaryota</taxon>
        <taxon>Sar</taxon>
        <taxon>Stramenopiles</taxon>
        <taxon>Oomycota</taxon>
        <taxon>Peronosporomycetes</taxon>
        <taxon>Peronosporales</taxon>
        <taxon>Peronosporaceae</taxon>
        <taxon>Peronosclerospora</taxon>
    </lineage>
</organism>
<dbReference type="Proteomes" id="UP001163321">
    <property type="component" value="Chromosome 8"/>
</dbReference>
<evidence type="ECO:0000313" key="2">
    <source>
        <dbReference type="Proteomes" id="UP001163321"/>
    </source>
</evidence>
<proteinExistence type="predicted"/>
<gene>
    <name evidence="1" type="ORF">PsorP6_016188</name>
</gene>
<evidence type="ECO:0000313" key="1">
    <source>
        <dbReference type="EMBL" id="KAI9908271.1"/>
    </source>
</evidence>
<keyword evidence="2" id="KW-1185">Reference proteome</keyword>